<evidence type="ECO:0000313" key="1">
    <source>
        <dbReference type="EMBL" id="CAL1581057.1"/>
    </source>
</evidence>
<gene>
    <name evidence="1" type="ORF">KC01_LOCUS11831</name>
</gene>
<evidence type="ECO:0000313" key="2">
    <source>
        <dbReference type="Proteomes" id="UP001497482"/>
    </source>
</evidence>
<proteinExistence type="predicted"/>
<accession>A0AAV2JU34</accession>
<protein>
    <submittedName>
        <fullName evidence="1">Uncharacterized protein</fullName>
    </submittedName>
</protein>
<reference evidence="1 2" key="1">
    <citation type="submission" date="2024-04" db="EMBL/GenBank/DDBJ databases">
        <authorList>
            <person name="Waldvogel A.-M."/>
            <person name="Schoenle A."/>
        </authorList>
    </citation>
    <scope>NUCLEOTIDE SEQUENCE [LARGE SCALE GENOMIC DNA]</scope>
</reference>
<dbReference type="EMBL" id="OZ035836">
    <property type="protein sequence ID" value="CAL1581057.1"/>
    <property type="molecule type" value="Genomic_DNA"/>
</dbReference>
<keyword evidence="2" id="KW-1185">Reference proteome</keyword>
<organism evidence="1 2">
    <name type="scientific">Knipowitschia caucasica</name>
    <name type="common">Caucasian dwarf goby</name>
    <name type="synonym">Pomatoschistus caucasicus</name>
    <dbReference type="NCBI Taxonomy" id="637954"/>
    <lineage>
        <taxon>Eukaryota</taxon>
        <taxon>Metazoa</taxon>
        <taxon>Chordata</taxon>
        <taxon>Craniata</taxon>
        <taxon>Vertebrata</taxon>
        <taxon>Euteleostomi</taxon>
        <taxon>Actinopterygii</taxon>
        <taxon>Neopterygii</taxon>
        <taxon>Teleostei</taxon>
        <taxon>Neoteleostei</taxon>
        <taxon>Acanthomorphata</taxon>
        <taxon>Gobiaria</taxon>
        <taxon>Gobiiformes</taxon>
        <taxon>Gobioidei</taxon>
        <taxon>Gobiidae</taxon>
        <taxon>Gobiinae</taxon>
        <taxon>Knipowitschia</taxon>
    </lineage>
</organism>
<dbReference type="AlphaFoldDB" id="A0AAV2JU34"/>
<name>A0AAV2JU34_KNICA</name>
<dbReference type="Proteomes" id="UP001497482">
    <property type="component" value="Chromosome 14"/>
</dbReference>
<sequence>MGCTEEMIDRLVALDPEKGRYQGIIPSLDVWHASNNLTKKLRATSASALLGAHDPRALSSSSLLLQLNWSRHNKGQNLISGP</sequence>